<name>A0A118K0B0_CYNCS</name>
<dbReference type="GO" id="GO:0005634">
    <property type="term" value="C:nucleus"/>
    <property type="evidence" value="ECO:0007669"/>
    <property type="project" value="UniProtKB-SubCell"/>
</dbReference>
<dbReference type="Pfam" id="PF16755">
    <property type="entry name" value="Beta-prop_NUP159_NUP214"/>
    <property type="match status" value="1"/>
</dbReference>
<sequence length="363" mass="40085">MAETETPDGKNVIKIEEEIEGDLICTKNYRFSRIGEPVPIKSDADFKFDEESVPRRPLAVSEKFGVIFVAHPSGFCVARTKDVMDTAKELKNGGNGSCIQELGVADVPLGKVSILALSPNSSMLAASVEHNLYFFSVAGLLNKDHEPSFSKSPNGSSCIKDMQWSTHLEDQYVVLTTDGNLYRGAGQDVLSNLMDNVDAVNWSMNGKFLAVAKYEYVIILSSKFEEKSRIKLSFDSLLGDSDANCVVKGCVYGVFLQVQMDSEVSLCFPCSGLCQSPDGKEDNYLLQFITVKDGKITNVSKHFICIFGVEEDIDELLEGFGPEPSSNPVALTFCDAFLTINDDYIPFGNGPYMLVNYLDEWYF</sequence>
<keyword evidence="6" id="KW-1185">Reference proteome</keyword>
<keyword evidence="2" id="KW-0813">Transport</keyword>
<reference evidence="5 6" key="1">
    <citation type="journal article" date="2016" name="Sci. Rep.">
        <title>The genome sequence of the outbreeding globe artichoke constructed de novo incorporating a phase-aware low-pass sequencing strategy of F1 progeny.</title>
        <authorList>
            <person name="Scaglione D."/>
            <person name="Reyes-Chin-Wo S."/>
            <person name="Acquadro A."/>
            <person name="Froenicke L."/>
            <person name="Portis E."/>
            <person name="Beitel C."/>
            <person name="Tirone M."/>
            <person name="Mauro R."/>
            <person name="Lo Monaco A."/>
            <person name="Mauromicale G."/>
            <person name="Faccioli P."/>
            <person name="Cattivelli L."/>
            <person name="Rieseberg L."/>
            <person name="Michelmore R."/>
            <person name="Lanteri S."/>
        </authorList>
    </citation>
    <scope>NUCLEOTIDE SEQUENCE [LARGE SCALE GENOMIC DNA]</scope>
    <source>
        <strain evidence="5">2C</strain>
    </source>
</reference>
<evidence type="ECO:0000256" key="3">
    <source>
        <dbReference type="ARBA" id="ARBA00023242"/>
    </source>
</evidence>
<dbReference type="GO" id="GO:0017056">
    <property type="term" value="F:structural constituent of nuclear pore"/>
    <property type="evidence" value="ECO:0007669"/>
    <property type="project" value="InterPro"/>
</dbReference>
<dbReference type="OMA" id="MAKENTY"/>
<dbReference type="SUPFAM" id="SSF117289">
    <property type="entry name" value="Nucleoporin domain"/>
    <property type="match status" value="1"/>
</dbReference>
<dbReference type="AlphaFoldDB" id="A0A118K0B0"/>
<organism evidence="5 6">
    <name type="scientific">Cynara cardunculus var. scolymus</name>
    <name type="common">Globe artichoke</name>
    <name type="synonym">Cynara scolymus</name>
    <dbReference type="NCBI Taxonomy" id="59895"/>
    <lineage>
        <taxon>Eukaryota</taxon>
        <taxon>Viridiplantae</taxon>
        <taxon>Streptophyta</taxon>
        <taxon>Embryophyta</taxon>
        <taxon>Tracheophyta</taxon>
        <taxon>Spermatophyta</taxon>
        <taxon>Magnoliopsida</taxon>
        <taxon>eudicotyledons</taxon>
        <taxon>Gunneridae</taxon>
        <taxon>Pentapetalae</taxon>
        <taxon>asterids</taxon>
        <taxon>campanulids</taxon>
        <taxon>Asterales</taxon>
        <taxon>Asteraceae</taxon>
        <taxon>Carduoideae</taxon>
        <taxon>Cardueae</taxon>
        <taxon>Carduinae</taxon>
        <taxon>Cynara</taxon>
    </lineage>
</organism>
<dbReference type="EMBL" id="LEKV01003393">
    <property type="protein sequence ID" value="KVI00271.1"/>
    <property type="molecule type" value="Genomic_DNA"/>
</dbReference>
<keyword evidence="3" id="KW-0539">Nucleus</keyword>
<dbReference type="PANTHER" id="PTHR34418">
    <property type="entry name" value="NUCLEAR PORE COMPLEX PROTEIN NUP214 ISOFORM X1"/>
    <property type="match status" value="1"/>
</dbReference>
<evidence type="ECO:0000256" key="1">
    <source>
        <dbReference type="ARBA" id="ARBA00004123"/>
    </source>
</evidence>
<comment type="caution">
    <text evidence="5">The sequence shown here is derived from an EMBL/GenBank/DDBJ whole genome shotgun (WGS) entry which is preliminary data.</text>
</comment>
<protein>
    <submittedName>
        <fullName evidence="5">Nuclear pore complex protein</fullName>
    </submittedName>
</protein>
<dbReference type="STRING" id="59895.A0A118K0B0"/>
<feature type="domain" description="Nucleoporin Nup159/Nup146 N-terminal" evidence="4">
    <location>
        <begin position="58"/>
        <end position="231"/>
    </location>
</feature>
<proteinExistence type="predicted"/>
<accession>A0A118K0B0</accession>
<dbReference type="Gramene" id="KVI00271">
    <property type="protein sequence ID" value="KVI00271"/>
    <property type="gene ID" value="Ccrd_021476"/>
</dbReference>
<dbReference type="InterPro" id="IPR015943">
    <property type="entry name" value="WD40/YVTN_repeat-like_dom_sf"/>
</dbReference>
<comment type="subcellular location">
    <subcellularLocation>
        <location evidence="1">Nucleus</location>
    </subcellularLocation>
</comment>
<evidence type="ECO:0000313" key="6">
    <source>
        <dbReference type="Proteomes" id="UP000243975"/>
    </source>
</evidence>
<evidence type="ECO:0000256" key="2">
    <source>
        <dbReference type="ARBA" id="ARBA00022448"/>
    </source>
</evidence>
<dbReference type="GO" id="GO:0006405">
    <property type="term" value="P:RNA export from nucleus"/>
    <property type="evidence" value="ECO:0007669"/>
    <property type="project" value="InterPro"/>
</dbReference>
<evidence type="ECO:0000313" key="5">
    <source>
        <dbReference type="EMBL" id="KVI00271.1"/>
    </source>
</evidence>
<dbReference type="Gene3D" id="2.130.10.10">
    <property type="entry name" value="YVTN repeat-like/Quinoprotein amine dehydrogenase"/>
    <property type="match status" value="1"/>
</dbReference>
<evidence type="ECO:0000259" key="4">
    <source>
        <dbReference type="Pfam" id="PF16755"/>
    </source>
</evidence>
<dbReference type="InterPro" id="IPR044694">
    <property type="entry name" value="NUP214"/>
</dbReference>
<dbReference type="InterPro" id="IPR039462">
    <property type="entry name" value="Nup159/Nup146_N"/>
</dbReference>
<dbReference type="Proteomes" id="UP000243975">
    <property type="component" value="Unassembled WGS sequence"/>
</dbReference>
<dbReference type="PANTHER" id="PTHR34418:SF3">
    <property type="entry name" value="NUCLEAR PORE COMPLEX PROTEIN NUP214"/>
    <property type="match status" value="1"/>
</dbReference>
<gene>
    <name evidence="5" type="ORF">Ccrd_021476</name>
</gene>